<dbReference type="PANTHER" id="PTHR38342">
    <property type="entry name" value="SLR5037 PROTEIN"/>
    <property type="match status" value="1"/>
</dbReference>
<feature type="domain" description="DUF302" evidence="2">
    <location>
        <begin position="67"/>
        <end position="128"/>
    </location>
</feature>
<protein>
    <recommendedName>
        <fullName evidence="2">DUF302 domain-containing protein</fullName>
    </recommendedName>
</protein>
<proteinExistence type="predicted"/>
<gene>
    <name evidence="3" type="ORF">OSTQU699_LOCUS10737</name>
</gene>
<reference evidence="3" key="1">
    <citation type="submission" date="2020-12" db="EMBL/GenBank/DDBJ databases">
        <authorList>
            <person name="Iha C."/>
        </authorList>
    </citation>
    <scope>NUCLEOTIDE SEQUENCE</scope>
</reference>
<name>A0A8S1JCT9_9CHLO</name>
<dbReference type="AlphaFoldDB" id="A0A8S1JCT9"/>
<dbReference type="OrthoDB" id="10556010at2759"/>
<dbReference type="EMBL" id="CAJHUC010003111">
    <property type="protein sequence ID" value="CAD7705382.1"/>
    <property type="molecule type" value="Genomic_DNA"/>
</dbReference>
<sequence>MKATSMKALVLGLATACLLFAAAHAKPKDQVGTGIITTTSELNATAAMDKLMEIVTARGFAVAVRVNHAAAAATVDMDLRPTETLIFGNPVAGTPLMQEQQSIALDLPLKLAVWQDADNKTIIAYNDPEFLASRHGITENSMRISAQADFLKNVTAEAAS</sequence>
<dbReference type="InterPro" id="IPR035923">
    <property type="entry name" value="TT1751-like_sf"/>
</dbReference>
<organism evidence="3 4">
    <name type="scientific">Ostreobium quekettii</name>
    <dbReference type="NCBI Taxonomy" id="121088"/>
    <lineage>
        <taxon>Eukaryota</taxon>
        <taxon>Viridiplantae</taxon>
        <taxon>Chlorophyta</taxon>
        <taxon>core chlorophytes</taxon>
        <taxon>Ulvophyceae</taxon>
        <taxon>TCBD clade</taxon>
        <taxon>Bryopsidales</taxon>
        <taxon>Ostreobineae</taxon>
        <taxon>Ostreobiaceae</taxon>
        <taxon>Ostreobium</taxon>
    </lineage>
</organism>
<dbReference type="InterPro" id="IPR005180">
    <property type="entry name" value="DUF302"/>
</dbReference>
<keyword evidence="1" id="KW-0732">Signal</keyword>
<dbReference type="CDD" id="cd14797">
    <property type="entry name" value="DUF302"/>
    <property type="match status" value="1"/>
</dbReference>
<evidence type="ECO:0000256" key="1">
    <source>
        <dbReference type="SAM" id="SignalP"/>
    </source>
</evidence>
<accession>A0A8S1JCT9</accession>
<keyword evidence="4" id="KW-1185">Reference proteome</keyword>
<dbReference type="Gene3D" id="3.30.310.70">
    <property type="entry name" value="TT1751-like domain"/>
    <property type="match status" value="1"/>
</dbReference>
<dbReference type="Pfam" id="PF03625">
    <property type="entry name" value="DUF302"/>
    <property type="match status" value="1"/>
</dbReference>
<evidence type="ECO:0000313" key="4">
    <source>
        <dbReference type="Proteomes" id="UP000708148"/>
    </source>
</evidence>
<dbReference type="PANTHER" id="PTHR38342:SF2">
    <property type="entry name" value="INNER MEMBRANE OR EXPORTED"/>
    <property type="match status" value="1"/>
</dbReference>
<feature type="chain" id="PRO_5035795009" description="DUF302 domain-containing protein" evidence="1">
    <location>
        <begin position="26"/>
        <end position="160"/>
    </location>
</feature>
<comment type="caution">
    <text evidence="3">The sequence shown here is derived from an EMBL/GenBank/DDBJ whole genome shotgun (WGS) entry which is preliminary data.</text>
</comment>
<dbReference type="Proteomes" id="UP000708148">
    <property type="component" value="Unassembled WGS sequence"/>
</dbReference>
<feature type="signal peptide" evidence="1">
    <location>
        <begin position="1"/>
        <end position="25"/>
    </location>
</feature>
<evidence type="ECO:0000259" key="2">
    <source>
        <dbReference type="Pfam" id="PF03625"/>
    </source>
</evidence>
<evidence type="ECO:0000313" key="3">
    <source>
        <dbReference type="EMBL" id="CAD7705382.1"/>
    </source>
</evidence>
<dbReference type="SUPFAM" id="SSF103247">
    <property type="entry name" value="TT1751-like"/>
    <property type="match status" value="1"/>
</dbReference>